<evidence type="ECO:0000259" key="7">
    <source>
        <dbReference type="PROSITE" id="PS50850"/>
    </source>
</evidence>
<evidence type="ECO:0000256" key="3">
    <source>
        <dbReference type="ARBA" id="ARBA00022692"/>
    </source>
</evidence>
<dbReference type="Proteomes" id="UP000095468">
    <property type="component" value="Unassembled WGS sequence"/>
</dbReference>
<dbReference type="InterPro" id="IPR020846">
    <property type="entry name" value="MFS_dom"/>
</dbReference>
<reference evidence="8 9" key="1">
    <citation type="submission" date="2015-09" db="EMBL/GenBank/DDBJ databases">
        <authorList>
            <consortium name="Pathogen Informatics"/>
        </authorList>
    </citation>
    <scope>NUCLEOTIDE SEQUENCE [LARGE SCALE GENOMIC DNA]</scope>
    <source>
        <strain evidence="8 9">2789STDY5608823</strain>
    </source>
</reference>
<evidence type="ECO:0000256" key="1">
    <source>
        <dbReference type="ARBA" id="ARBA00004651"/>
    </source>
</evidence>
<keyword evidence="3 6" id="KW-0812">Transmembrane</keyword>
<feature type="transmembrane region" description="Helical" evidence="6">
    <location>
        <begin position="103"/>
        <end position="126"/>
    </location>
</feature>
<dbReference type="GO" id="GO:0005886">
    <property type="term" value="C:plasma membrane"/>
    <property type="evidence" value="ECO:0007669"/>
    <property type="project" value="UniProtKB-SubCell"/>
</dbReference>
<evidence type="ECO:0000256" key="6">
    <source>
        <dbReference type="SAM" id="Phobius"/>
    </source>
</evidence>
<dbReference type="CDD" id="cd17324">
    <property type="entry name" value="MFS_NepI_like"/>
    <property type="match status" value="1"/>
</dbReference>
<feature type="transmembrane region" description="Helical" evidence="6">
    <location>
        <begin position="276"/>
        <end position="294"/>
    </location>
</feature>
<feature type="transmembrane region" description="Helical" evidence="6">
    <location>
        <begin position="335"/>
        <end position="359"/>
    </location>
</feature>
<evidence type="ECO:0000256" key="2">
    <source>
        <dbReference type="ARBA" id="ARBA00022475"/>
    </source>
</evidence>
<feature type="domain" description="Major facilitator superfamily (MFS) profile" evidence="7">
    <location>
        <begin position="16"/>
        <end position="391"/>
    </location>
</feature>
<dbReference type="InterPro" id="IPR050189">
    <property type="entry name" value="MFS_Efflux_Transporters"/>
</dbReference>
<accession>A0A173WTL8</accession>
<sequence length="398" mass="41586">MTQARQDGISLKQWLPLIGLACCAFVFNTSEFMPIGLLTDIAASFSLTEAQAGIMISVYAWGVMLLSLPLMVFASRFEFKRMLLGVLAVFSLGQFLSALAPSYPILVCARLVVACAHAVFWSVASIMASRLVDTRHGALAISMIATGSSIAQIFGLPLGRAIGLAVGWRMTFAVVGGLSAIAVVYQAAVFPAMPAGERFTVKQLPELLKNPLLIALYAVTVFMATGYYASYSYIEPFLAQVAHVDAGAITMTLTAFGCSGLVGSWLFSRLFDGHRFPFLAITLSGVPVALLLMGPAASSLVTVLAVCALWGCCATAFNVAFQAELIKYTPADSSAVAMSIFSGLFNLGIGTGTAIGGAVVSGPGIAWIGFVGGAIAVVGVILAITVLFPAIRRAKPVA</sequence>
<dbReference type="InterPro" id="IPR036259">
    <property type="entry name" value="MFS_trans_sf"/>
</dbReference>
<dbReference type="GO" id="GO:0022857">
    <property type="term" value="F:transmembrane transporter activity"/>
    <property type="evidence" value="ECO:0007669"/>
    <property type="project" value="InterPro"/>
</dbReference>
<feature type="transmembrane region" description="Helical" evidence="6">
    <location>
        <begin position="246"/>
        <end position="267"/>
    </location>
</feature>
<feature type="transmembrane region" description="Helical" evidence="6">
    <location>
        <begin position="14"/>
        <end position="38"/>
    </location>
</feature>
<evidence type="ECO:0000313" key="9">
    <source>
        <dbReference type="Proteomes" id="UP000095468"/>
    </source>
</evidence>
<dbReference type="Gene3D" id="1.20.1250.20">
    <property type="entry name" value="MFS general substrate transporter like domains"/>
    <property type="match status" value="1"/>
</dbReference>
<feature type="transmembrane region" description="Helical" evidence="6">
    <location>
        <begin position="365"/>
        <end position="391"/>
    </location>
</feature>
<evidence type="ECO:0000313" key="8">
    <source>
        <dbReference type="EMBL" id="CUN41665.1"/>
    </source>
</evidence>
<dbReference type="EMBL" id="CYYP01000001">
    <property type="protein sequence ID" value="CUN41665.1"/>
    <property type="molecule type" value="Genomic_DNA"/>
</dbReference>
<feature type="transmembrane region" description="Helical" evidence="6">
    <location>
        <begin position="212"/>
        <end position="234"/>
    </location>
</feature>
<feature type="transmembrane region" description="Helical" evidence="6">
    <location>
        <begin position="138"/>
        <end position="158"/>
    </location>
</feature>
<name>A0A173WTL8_9ACTN</name>
<dbReference type="RefSeq" id="WP_055285207.1">
    <property type="nucleotide sequence ID" value="NZ_CYYP01000001.1"/>
</dbReference>
<evidence type="ECO:0000256" key="4">
    <source>
        <dbReference type="ARBA" id="ARBA00022989"/>
    </source>
</evidence>
<proteinExistence type="predicted"/>
<dbReference type="SUPFAM" id="SSF103473">
    <property type="entry name" value="MFS general substrate transporter"/>
    <property type="match status" value="1"/>
</dbReference>
<feature type="transmembrane region" description="Helical" evidence="6">
    <location>
        <begin position="50"/>
        <end position="74"/>
    </location>
</feature>
<organism evidence="8 9">
    <name type="scientific">Collinsella aerofaciens</name>
    <dbReference type="NCBI Taxonomy" id="74426"/>
    <lineage>
        <taxon>Bacteria</taxon>
        <taxon>Bacillati</taxon>
        <taxon>Actinomycetota</taxon>
        <taxon>Coriobacteriia</taxon>
        <taxon>Coriobacteriales</taxon>
        <taxon>Coriobacteriaceae</taxon>
        <taxon>Collinsella</taxon>
    </lineage>
</organism>
<feature type="transmembrane region" description="Helical" evidence="6">
    <location>
        <begin position="170"/>
        <end position="191"/>
    </location>
</feature>
<dbReference type="AlphaFoldDB" id="A0A173WTL8"/>
<dbReference type="PANTHER" id="PTHR43124:SF4">
    <property type="entry name" value="SUGAR EFFLUX TRANSPORTER"/>
    <property type="match status" value="1"/>
</dbReference>
<feature type="transmembrane region" description="Helical" evidence="6">
    <location>
        <begin position="81"/>
        <end position="97"/>
    </location>
</feature>
<comment type="subcellular location">
    <subcellularLocation>
        <location evidence="1">Cell membrane</location>
        <topology evidence="1">Multi-pass membrane protein</topology>
    </subcellularLocation>
</comment>
<evidence type="ECO:0000256" key="5">
    <source>
        <dbReference type="ARBA" id="ARBA00023136"/>
    </source>
</evidence>
<dbReference type="PROSITE" id="PS50850">
    <property type="entry name" value="MFS"/>
    <property type="match status" value="1"/>
</dbReference>
<gene>
    <name evidence="8" type="primary">sotB</name>
    <name evidence="8" type="ORF">ERS852381_00179</name>
</gene>
<keyword evidence="2" id="KW-1003">Cell membrane</keyword>
<keyword evidence="4 6" id="KW-1133">Transmembrane helix</keyword>
<keyword evidence="5 6" id="KW-0472">Membrane</keyword>
<feature type="transmembrane region" description="Helical" evidence="6">
    <location>
        <begin position="300"/>
        <end position="323"/>
    </location>
</feature>
<dbReference type="InterPro" id="IPR011701">
    <property type="entry name" value="MFS"/>
</dbReference>
<protein>
    <submittedName>
        <fullName evidence="8">Sugar efflux transporter B</fullName>
    </submittedName>
</protein>
<dbReference type="Pfam" id="PF07690">
    <property type="entry name" value="MFS_1"/>
    <property type="match status" value="1"/>
</dbReference>
<dbReference type="PANTHER" id="PTHR43124">
    <property type="entry name" value="PURINE EFFLUX PUMP PBUE"/>
    <property type="match status" value="1"/>
</dbReference>